<keyword evidence="2" id="KW-1185">Reference proteome</keyword>
<protein>
    <submittedName>
        <fullName evidence="1">Uncharacterized protein</fullName>
    </submittedName>
</protein>
<dbReference type="EMBL" id="JASPKY010000209">
    <property type="protein sequence ID" value="KAK9720555.1"/>
    <property type="molecule type" value="Genomic_DNA"/>
</dbReference>
<evidence type="ECO:0000313" key="1">
    <source>
        <dbReference type="EMBL" id="KAK9720555.1"/>
    </source>
</evidence>
<dbReference type="AlphaFoldDB" id="A0AAW1KLP7"/>
<name>A0AAW1KLP7_POPJA</name>
<evidence type="ECO:0000313" key="2">
    <source>
        <dbReference type="Proteomes" id="UP001458880"/>
    </source>
</evidence>
<proteinExistence type="predicted"/>
<dbReference type="Proteomes" id="UP001458880">
    <property type="component" value="Unassembled WGS sequence"/>
</dbReference>
<comment type="caution">
    <text evidence="1">The sequence shown here is derived from an EMBL/GenBank/DDBJ whole genome shotgun (WGS) entry which is preliminary data.</text>
</comment>
<gene>
    <name evidence="1" type="ORF">QE152_g21979</name>
</gene>
<sequence length="101" mass="11907">MRTSELRGLERHIILNKLKNITPFEQKQNDMLLLSDQTIDNANMGKVKSDYVYRKVRSEGLSKNDRHSDDIIDLYLMQQANHNYIRQVGSPLHVEMYSEEQ</sequence>
<accession>A0AAW1KLP7</accession>
<reference evidence="1 2" key="1">
    <citation type="journal article" date="2024" name="BMC Genomics">
        <title>De novo assembly and annotation of Popillia japonica's genome with initial clues to its potential as an invasive pest.</title>
        <authorList>
            <person name="Cucini C."/>
            <person name="Boschi S."/>
            <person name="Funari R."/>
            <person name="Cardaioli E."/>
            <person name="Iannotti N."/>
            <person name="Marturano G."/>
            <person name="Paoli F."/>
            <person name="Bruttini M."/>
            <person name="Carapelli A."/>
            <person name="Frati F."/>
            <person name="Nardi F."/>
        </authorList>
    </citation>
    <scope>NUCLEOTIDE SEQUENCE [LARGE SCALE GENOMIC DNA]</scope>
    <source>
        <strain evidence="1">DMR45628</strain>
    </source>
</reference>
<organism evidence="1 2">
    <name type="scientific">Popillia japonica</name>
    <name type="common">Japanese beetle</name>
    <dbReference type="NCBI Taxonomy" id="7064"/>
    <lineage>
        <taxon>Eukaryota</taxon>
        <taxon>Metazoa</taxon>
        <taxon>Ecdysozoa</taxon>
        <taxon>Arthropoda</taxon>
        <taxon>Hexapoda</taxon>
        <taxon>Insecta</taxon>
        <taxon>Pterygota</taxon>
        <taxon>Neoptera</taxon>
        <taxon>Endopterygota</taxon>
        <taxon>Coleoptera</taxon>
        <taxon>Polyphaga</taxon>
        <taxon>Scarabaeiformia</taxon>
        <taxon>Scarabaeidae</taxon>
        <taxon>Rutelinae</taxon>
        <taxon>Popillia</taxon>
    </lineage>
</organism>